<dbReference type="GO" id="GO:0005634">
    <property type="term" value="C:nucleus"/>
    <property type="evidence" value="ECO:0007669"/>
    <property type="project" value="UniProtKB-SubCell"/>
</dbReference>
<dbReference type="Pfam" id="PF02463">
    <property type="entry name" value="SMC_N"/>
    <property type="match status" value="1"/>
</dbReference>
<feature type="coiled-coil region" evidence="10">
    <location>
        <begin position="688"/>
        <end position="798"/>
    </location>
</feature>
<feature type="coiled-coil region" evidence="10">
    <location>
        <begin position="1014"/>
        <end position="1041"/>
    </location>
</feature>
<dbReference type="InterPro" id="IPR031728">
    <property type="entry name" value="GlcAase_C"/>
</dbReference>
<dbReference type="Pfam" id="PF16862">
    <property type="entry name" value="Glyco_hydro_79C"/>
    <property type="match status" value="1"/>
</dbReference>
<dbReference type="GO" id="GO:0051301">
    <property type="term" value="P:cell division"/>
    <property type="evidence" value="ECO:0007669"/>
    <property type="project" value="UniProtKB-KW"/>
</dbReference>
<evidence type="ECO:0000256" key="9">
    <source>
        <dbReference type="ARBA" id="ARBA00023306"/>
    </source>
</evidence>
<organism evidence="13 14">
    <name type="scientific">Penicillium subrubescens</name>
    <dbReference type="NCBI Taxonomy" id="1316194"/>
    <lineage>
        <taxon>Eukaryota</taxon>
        <taxon>Fungi</taxon>
        <taxon>Dikarya</taxon>
        <taxon>Ascomycota</taxon>
        <taxon>Pezizomycotina</taxon>
        <taxon>Eurotiomycetes</taxon>
        <taxon>Eurotiomycetidae</taxon>
        <taxon>Eurotiales</taxon>
        <taxon>Aspergillaceae</taxon>
        <taxon>Penicillium</taxon>
    </lineage>
</organism>
<dbReference type="InterPro" id="IPR028468">
    <property type="entry name" value="Smc1_ABC"/>
</dbReference>
<dbReference type="SUPFAM" id="SSF52540">
    <property type="entry name" value="P-loop containing nucleoside triphosphate hydrolases"/>
    <property type="match status" value="2"/>
</dbReference>
<proteinExistence type="inferred from homology"/>
<feature type="domain" description="SMC hinge" evidence="12">
    <location>
        <begin position="503"/>
        <end position="619"/>
    </location>
</feature>
<evidence type="ECO:0000256" key="3">
    <source>
        <dbReference type="ARBA" id="ARBA00005597"/>
    </source>
</evidence>
<evidence type="ECO:0000259" key="12">
    <source>
        <dbReference type="SMART" id="SM00968"/>
    </source>
</evidence>
<keyword evidence="9" id="KW-0131">Cell cycle</keyword>
<comment type="caution">
    <text evidence="13">The sequence shown here is derived from an EMBL/GenBank/DDBJ whole genome shotgun (WGS) entry which is preliminary data.</text>
</comment>
<feature type="coiled-coil region" evidence="10">
    <location>
        <begin position="824"/>
        <end position="897"/>
    </location>
</feature>
<reference evidence="13 14" key="1">
    <citation type="submission" date="2016-10" db="EMBL/GenBank/DDBJ databases">
        <title>Genome sequence of the ascomycete fungus Penicillium subrubescens.</title>
        <authorList>
            <person name="De Vries R.P."/>
            <person name="Peng M."/>
            <person name="Dilokpimol A."/>
            <person name="Hilden K."/>
            <person name="Makela M.R."/>
            <person name="Grigoriev I."/>
            <person name="Riley R."/>
            <person name="Granchi Z."/>
        </authorList>
    </citation>
    <scope>NUCLEOTIDE SEQUENCE [LARGE SCALE GENOMIC DNA]</scope>
    <source>
        <strain evidence="13 14">CBS 132785</strain>
    </source>
</reference>
<keyword evidence="8" id="KW-0539">Nucleus</keyword>
<keyword evidence="6" id="KW-0498">Mitosis</keyword>
<dbReference type="Gene3D" id="3.40.50.300">
    <property type="entry name" value="P-loop containing nucleotide triphosphate hydrolases"/>
    <property type="match status" value="2"/>
</dbReference>
<gene>
    <name evidence="13" type="ORF">PENSUB_10322</name>
</gene>
<keyword evidence="14" id="KW-1185">Reference proteome</keyword>
<keyword evidence="4" id="KW-0158">Chromosome</keyword>
<dbReference type="Proteomes" id="UP000186955">
    <property type="component" value="Unassembled WGS sequence"/>
</dbReference>
<dbReference type="CDD" id="cd03275">
    <property type="entry name" value="ABC_SMC1_euk"/>
    <property type="match status" value="1"/>
</dbReference>
<accession>A0A1Q5TBC9</accession>
<evidence type="ECO:0000256" key="1">
    <source>
        <dbReference type="ARBA" id="ARBA00004123"/>
    </source>
</evidence>
<dbReference type="Gene3D" id="3.20.20.80">
    <property type="entry name" value="Glycosidases"/>
    <property type="match status" value="1"/>
</dbReference>
<feature type="compositionally biased region" description="Acidic residues" evidence="11">
    <location>
        <begin position="44"/>
        <end position="59"/>
    </location>
</feature>
<dbReference type="InterPro" id="IPR027417">
    <property type="entry name" value="P-loop_NTPase"/>
</dbReference>
<dbReference type="PANTHER" id="PTHR18937">
    <property type="entry name" value="STRUCTURAL MAINTENANCE OF CHROMOSOMES SMC FAMILY MEMBER"/>
    <property type="match status" value="1"/>
</dbReference>
<dbReference type="InterPro" id="IPR017853">
    <property type="entry name" value="GH"/>
</dbReference>
<evidence type="ECO:0000256" key="4">
    <source>
        <dbReference type="ARBA" id="ARBA00022454"/>
    </source>
</evidence>
<evidence type="ECO:0000256" key="10">
    <source>
        <dbReference type="SAM" id="Coils"/>
    </source>
</evidence>
<evidence type="ECO:0000256" key="6">
    <source>
        <dbReference type="ARBA" id="ARBA00022776"/>
    </source>
</evidence>
<comment type="subcellular location">
    <subcellularLocation>
        <location evidence="2">Chromosome</location>
    </subcellularLocation>
    <subcellularLocation>
        <location evidence="1">Nucleus</location>
    </subcellularLocation>
</comment>
<evidence type="ECO:0000256" key="8">
    <source>
        <dbReference type="ARBA" id="ARBA00023242"/>
    </source>
</evidence>
<dbReference type="STRING" id="1316194.A0A1Q5TBC9"/>
<comment type="similarity">
    <text evidence="3">Belongs to the SMC family. SMC1 subfamily.</text>
</comment>
<dbReference type="SUPFAM" id="SSF75553">
    <property type="entry name" value="Smc hinge domain"/>
    <property type="match status" value="1"/>
</dbReference>
<evidence type="ECO:0000256" key="2">
    <source>
        <dbReference type="ARBA" id="ARBA00004286"/>
    </source>
</evidence>
<evidence type="ECO:0000256" key="5">
    <source>
        <dbReference type="ARBA" id="ARBA00022618"/>
    </source>
</evidence>
<dbReference type="GO" id="GO:0007062">
    <property type="term" value="P:sister chromatid cohesion"/>
    <property type="evidence" value="ECO:0007669"/>
    <property type="project" value="InterPro"/>
</dbReference>
<evidence type="ECO:0000256" key="11">
    <source>
        <dbReference type="SAM" id="MobiDB-lite"/>
    </source>
</evidence>
<keyword evidence="5" id="KW-0132">Cell division</keyword>
<keyword evidence="7 10" id="KW-0175">Coiled coil</keyword>
<dbReference type="InterPro" id="IPR003395">
    <property type="entry name" value="RecF/RecN/SMC_N"/>
</dbReference>
<sequence length="1652" mass="187417">MDAISFVLGIKSSHLRSTNLRDLVYRGRVLRTSKVDGEPTTNGDDGEPEEDPDAMDESQDTGSANDPKTAWVMAVYEDDAGEEQQWRRSITSQGVSEYRINNRIVTAQQYNEALEEENILIRARNFLVFQGDVEAIASQSPRDLTRLIEQISGSLEYKAEYEKLKAEAEEAAEQQTVQLNRRRGINSEVKQYQEQKREAENYAKKAEERDQAIITHILWKLFHFQRLIDESSADIQKYQDELKEYRRGVEKYEHNVEEAKKDHARVGRDVGKAEKNIVKKEKDIEDLNNSLVPIDEKIDITQKKVERYSSKISEIGKERTAQSNNGKQLEKDLKLVEKAQAQWEAEWKKTMSKQGGQMSEADQQEYHKLREEVSKRSSADQLNLDNLRRQRKTEAEAVNSLKGKFESTEWQLKNLESEASTMNERKSTLNDTIKTTSKEIDRKKKDLNALTSERLKISQMRTELEEKLQVVLKKLLEADDGKKQNEREIRAKELVSTLKRIFPGVKGRVSDLCRPKQRKYADAVSTVLGRHFDAIVVDNEKTAKECIQHLRDQRAGQATFIPLETIQVKAFNSNLKGMHRGMRPAIETIDYDDSVARAISYACGNSIVCDDLATAKYLCYERNVDAKAVTLDGTVIHKGGLMTGGRGPQQNSSKRWEDSEVENLYKLKDKLMADLANLPKSHRRGSEEETLQGELVGLEQRLNYAKEELKALERNIQSKRSELDFVKRQHEDLRPKYTERKENLDELDETVENTQATVSTVEDEIYRKFCKRLGYDNIREYEAQQGSLQEEASQKKLEFTTQKSRIENQLSFEKQRIQATDDRISGLKAQYERDMSLIEELKSEQEEIRNNLDESNAELELLRENLEQQKEIYAQSAENLAEQRRELQKRSKHVEGALKNINALEAEIQRNSSSRYALLRRCKLEDIDIPLTDSSNSLDKLPIDDLVQAADPDAMDVDEADEMDETPVVQDYGIEVDFDSLGESLKEGTDEKLEDELLEKVRTLNSELDKMAPNTRAMERLESVENKLRSTEKDFEDARKYARKAKDDFEAVMKRRSDLFNKAFTHISEQIGPIYRELTKSQNYPLGGQAYLDIEDSDEPYLDGIKYHAMPPLKRFRDMEHLSGGEKTMAALALLFAIHSYQPSPFFVLDEVDAALDNTNVARIASYIHDHAAPGMQFIVISLKTGLFQNSEALVGIYRDQVENSSKSLTLDTRDFALYDPNLKTQINGTIVPSVSNDYPYIISIGPSYFEAYNTWPGVKFSHGFNLGKNATAAMETLISTVPLACKALSNDNFAHWELGNEPDLFARQVRPANWTDGDYVDEWLSKTRIIQRQLSKACPEMLTQGEYNYIAPSFAGTANRLDPVKTWEAGLNNDHDVGMNSMHNYMGGADSPGVTLAHTLMNHTAVIRSVANHVAVMNNLEENNLAKGIPYILGEMNSLYHQGKPGLSNSFGAALWGVDFNLYCASQNIRRTHMHQGTDYRYASWQPIETNKTSMGTKAPYYGNAMVAAMLHGGKDGHESDVQVVNLPMTQETEAAYAAYINGKLARLAVINMQEYNYTGTDAASASRPSATYQFHLSGISSKSLSVQRLMANGTDAITGITWDGWSYNYELKGGSPVRMANVTIGQIVQVDSKGLVELELPFSSAAILNF</sequence>
<protein>
    <submittedName>
        <fullName evidence="13">Structural maintenance of chromosomes protein 1</fullName>
    </submittedName>
</protein>
<dbReference type="EMBL" id="MNBE01000695">
    <property type="protein sequence ID" value="OKO97528.1"/>
    <property type="molecule type" value="Genomic_DNA"/>
</dbReference>
<dbReference type="SUPFAM" id="SSF51445">
    <property type="entry name" value="(Trans)glycosidases"/>
    <property type="match status" value="1"/>
</dbReference>
<dbReference type="Pfam" id="PF06470">
    <property type="entry name" value="SMC_hinge"/>
    <property type="match status" value="1"/>
</dbReference>
<dbReference type="PANTHER" id="PTHR18937:SF12">
    <property type="entry name" value="STRUCTURAL MAINTENANCE OF CHROMOSOMES PROTEIN"/>
    <property type="match status" value="1"/>
</dbReference>
<dbReference type="Gene3D" id="1.20.1060.20">
    <property type="match status" value="1"/>
</dbReference>
<evidence type="ECO:0000313" key="13">
    <source>
        <dbReference type="EMBL" id="OKO97528.1"/>
    </source>
</evidence>
<feature type="coiled-coil region" evidence="10">
    <location>
        <begin position="384"/>
        <end position="467"/>
    </location>
</feature>
<dbReference type="GO" id="GO:0008278">
    <property type="term" value="C:cohesin complex"/>
    <property type="evidence" value="ECO:0007669"/>
    <property type="project" value="InterPro"/>
</dbReference>
<feature type="coiled-coil region" evidence="10">
    <location>
        <begin position="154"/>
        <end position="290"/>
    </location>
</feature>
<name>A0A1Q5TBC9_9EURO</name>
<dbReference type="SMART" id="SM00968">
    <property type="entry name" value="SMC_hinge"/>
    <property type="match status" value="1"/>
</dbReference>
<dbReference type="GO" id="GO:0003677">
    <property type="term" value="F:DNA binding"/>
    <property type="evidence" value="ECO:0007669"/>
    <property type="project" value="TreeGrafter"/>
</dbReference>
<evidence type="ECO:0000256" key="7">
    <source>
        <dbReference type="ARBA" id="ARBA00023054"/>
    </source>
</evidence>
<dbReference type="InterPro" id="IPR036277">
    <property type="entry name" value="SMC_hinge_sf"/>
</dbReference>
<evidence type="ECO:0000313" key="14">
    <source>
        <dbReference type="Proteomes" id="UP000186955"/>
    </source>
</evidence>
<feature type="region of interest" description="Disordered" evidence="11">
    <location>
        <begin position="34"/>
        <end position="68"/>
    </location>
</feature>
<dbReference type="InterPro" id="IPR010935">
    <property type="entry name" value="SMC_hinge"/>
</dbReference>
<dbReference type="Gene3D" id="3.30.70.1620">
    <property type="match status" value="1"/>
</dbReference>
<dbReference type="GO" id="GO:0016887">
    <property type="term" value="F:ATP hydrolysis activity"/>
    <property type="evidence" value="ECO:0007669"/>
    <property type="project" value="InterPro"/>
</dbReference>
<dbReference type="GO" id="GO:0005524">
    <property type="term" value="F:ATP binding"/>
    <property type="evidence" value="ECO:0007669"/>
    <property type="project" value="InterPro"/>
</dbReference>